<dbReference type="Proteomes" id="UP000178162">
    <property type="component" value="Unassembled WGS sequence"/>
</dbReference>
<dbReference type="InterPro" id="IPR019815">
    <property type="entry name" value="Translation_initiation_fac_3_C"/>
</dbReference>
<reference evidence="8 9" key="1">
    <citation type="journal article" date="2016" name="Nat. Commun.">
        <title>Thousands of microbial genomes shed light on interconnected biogeochemical processes in an aquifer system.</title>
        <authorList>
            <person name="Anantharaman K."/>
            <person name="Brown C.T."/>
            <person name="Hug L.A."/>
            <person name="Sharon I."/>
            <person name="Castelle C.J."/>
            <person name="Probst A.J."/>
            <person name="Thomas B.C."/>
            <person name="Singh A."/>
            <person name="Wilkins M.J."/>
            <person name="Karaoz U."/>
            <person name="Brodie E.L."/>
            <person name="Williams K.H."/>
            <person name="Hubbard S.S."/>
            <person name="Banfield J.F."/>
        </authorList>
    </citation>
    <scope>NUCLEOTIDE SEQUENCE [LARGE SCALE GENOMIC DNA]</scope>
</reference>
<keyword evidence="2 4" id="KW-0396">Initiation factor</keyword>
<dbReference type="GO" id="GO:0003743">
    <property type="term" value="F:translation initiation factor activity"/>
    <property type="evidence" value="ECO:0007669"/>
    <property type="project" value="UniProtKB-UniRule"/>
</dbReference>
<dbReference type="STRING" id="1802595.A2134_01540"/>
<dbReference type="EMBL" id="MHCR01000015">
    <property type="protein sequence ID" value="OGY25459.1"/>
    <property type="molecule type" value="Genomic_DNA"/>
</dbReference>
<dbReference type="Pfam" id="PF05198">
    <property type="entry name" value="IF3_N"/>
    <property type="match status" value="1"/>
</dbReference>
<evidence type="ECO:0000313" key="8">
    <source>
        <dbReference type="EMBL" id="OGY25459.1"/>
    </source>
</evidence>
<feature type="domain" description="Translation initiation factor 3 C-terminal" evidence="6">
    <location>
        <begin position="84"/>
        <end position="164"/>
    </location>
</feature>
<evidence type="ECO:0000256" key="4">
    <source>
        <dbReference type="HAMAP-Rule" id="MF_00080"/>
    </source>
</evidence>
<dbReference type="InterPro" id="IPR019814">
    <property type="entry name" value="Translation_initiation_fac_3_N"/>
</dbReference>
<evidence type="ECO:0000256" key="1">
    <source>
        <dbReference type="ARBA" id="ARBA00005439"/>
    </source>
</evidence>
<sequence length="172" mass="19845">MGKFYKLNNNIRATKIRLIDKDNNQIGIVDLPEALRLARKDDLDLVEVAPNADPPVCRIVDFKKFKYLEAKKERLAQKKIHKTETKEIWLGPLMGNHDLEFRLQRGKDFLQHGDRVKFTVKFSGREMAHPELGHSVLSKVEQLLTDLAVKDGEPRFLGRNLSLSFKQIKKGK</sequence>
<evidence type="ECO:0000256" key="2">
    <source>
        <dbReference type="ARBA" id="ARBA00022540"/>
    </source>
</evidence>
<dbReference type="InterPro" id="IPR036787">
    <property type="entry name" value="T_IF-3_N_sf"/>
</dbReference>
<comment type="similarity">
    <text evidence="1 4">Belongs to the IF-3 family.</text>
</comment>
<dbReference type="Gene3D" id="3.10.20.80">
    <property type="entry name" value="Translation initiation factor 3 (IF-3), N-terminal domain"/>
    <property type="match status" value="1"/>
</dbReference>
<evidence type="ECO:0000313" key="9">
    <source>
        <dbReference type="Proteomes" id="UP000178162"/>
    </source>
</evidence>
<dbReference type="HAMAP" id="MF_00080">
    <property type="entry name" value="IF_3"/>
    <property type="match status" value="1"/>
</dbReference>
<keyword evidence="4" id="KW-0963">Cytoplasm</keyword>
<comment type="caution">
    <text evidence="8">The sequence shown here is derived from an EMBL/GenBank/DDBJ whole genome shotgun (WGS) entry which is preliminary data.</text>
</comment>
<comment type="function">
    <text evidence="4">IF-3 binds to the 30S ribosomal subunit and shifts the equilibrium between 70S ribosomes and their 50S and 30S subunits in favor of the free subunits, thus enhancing the availability of 30S subunits on which protein synthesis initiation begins.</text>
</comment>
<dbReference type="PANTHER" id="PTHR10938">
    <property type="entry name" value="TRANSLATION INITIATION FACTOR IF-3"/>
    <property type="match status" value="1"/>
</dbReference>
<dbReference type="InterPro" id="IPR036788">
    <property type="entry name" value="T_IF-3_C_sf"/>
</dbReference>
<comment type="subcellular location">
    <subcellularLocation>
        <location evidence="4">Cytoplasm</location>
    </subcellularLocation>
</comment>
<dbReference type="NCBIfam" id="TIGR00168">
    <property type="entry name" value="infC"/>
    <property type="match status" value="1"/>
</dbReference>
<accession>A0A1G1WCN2</accession>
<keyword evidence="3 4" id="KW-0648">Protein biosynthesis</keyword>
<dbReference type="PANTHER" id="PTHR10938:SF0">
    <property type="entry name" value="TRANSLATION INITIATION FACTOR IF-3, MITOCHONDRIAL"/>
    <property type="match status" value="1"/>
</dbReference>
<dbReference type="GO" id="GO:0005737">
    <property type="term" value="C:cytoplasm"/>
    <property type="evidence" value="ECO:0007669"/>
    <property type="project" value="UniProtKB-SubCell"/>
</dbReference>
<evidence type="ECO:0000259" key="6">
    <source>
        <dbReference type="Pfam" id="PF00707"/>
    </source>
</evidence>
<dbReference type="SUPFAM" id="SSF54364">
    <property type="entry name" value="Translation initiation factor IF3, N-terminal domain"/>
    <property type="match status" value="1"/>
</dbReference>
<dbReference type="GO" id="GO:0032790">
    <property type="term" value="P:ribosome disassembly"/>
    <property type="evidence" value="ECO:0007669"/>
    <property type="project" value="TreeGrafter"/>
</dbReference>
<name>A0A1G1WCN2_9BACT</name>
<dbReference type="SUPFAM" id="SSF55200">
    <property type="entry name" value="Translation initiation factor IF3, C-terminal domain"/>
    <property type="match status" value="1"/>
</dbReference>
<evidence type="ECO:0000256" key="5">
    <source>
        <dbReference type="NCBIfam" id="TIGR00168"/>
    </source>
</evidence>
<dbReference type="AlphaFoldDB" id="A0A1G1WCN2"/>
<dbReference type="InterPro" id="IPR001288">
    <property type="entry name" value="Translation_initiation_fac_3"/>
</dbReference>
<proteinExistence type="inferred from homology"/>
<comment type="subunit">
    <text evidence="4">Monomer.</text>
</comment>
<feature type="domain" description="Translation initiation factor 3 N-terminal" evidence="7">
    <location>
        <begin position="8"/>
        <end position="74"/>
    </location>
</feature>
<dbReference type="Pfam" id="PF00707">
    <property type="entry name" value="IF3_C"/>
    <property type="match status" value="1"/>
</dbReference>
<gene>
    <name evidence="4" type="primary">infC</name>
    <name evidence="8" type="ORF">A2134_01540</name>
</gene>
<dbReference type="Gene3D" id="3.30.110.10">
    <property type="entry name" value="Translation initiation factor 3 (IF-3), C-terminal domain"/>
    <property type="match status" value="1"/>
</dbReference>
<dbReference type="GO" id="GO:0043022">
    <property type="term" value="F:ribosome binding"/>
    <property type="evidence" value="ECO:0007669"/>
    <property type="project" value="TreeGrafter"/>
</dbReference>
<evidence type="ECO:0000259" key="7">
    <source>
        <dbReference type="Pfam" id="PF05198"/>
    </source>
</evidence>
<protein>
    <recommendedName>
        <fullName evidence="4 5">Translation initiation factor IF-3</fullName>
    </recommendedName>
</protein>
<organism evidence="8 9">
    <name type="scientific">Candidatus Woykebacteria bacterium RBG_16_39_9b</name>
    <dbReference type="NCBI Taxonomy" id="1802595"/>
    <lineage>
        <taxon>Bacteria</taxon>
        <taxon>Candidatus Woykeibacteriota</taxon>
    </lineage>
</organism>
<evidence type="ECO:0000256" key="3">
    <source>
        <dbReference type="ARBA" id="ARBA00022917"/>
    </source>
</evidence>